<dbReference type="PANTHER" id="PTHR12697">
    <property type="entry name" value="PBS LYASE HEAT-LIKE PROTEIN"/>
    <property type="match status" value="1"/>
</dbReference>
<sequence>MKKRWISAGLVLALGVGNLPSLGQVVGRERDVTVTGPRGRSIQRSLSSQRGPGYVNREVTIQRPGGTFQSSNTAQRAVPRGPAAYSNRGYVPTGHRGGGGGGGGYGPRGPVFVERNVYVNNNRGPGWGPALAVGGGLFGLGMFAGSALASAPPAPVFVAQPAPIYMAPAPPPTVIYNAPQPYTPVAQAPATVVVDPVANAIGRLQSSHDNSRIEGAYTLGRLRDARAVPALVDRLKNDWDKDVRVAAANALGEIGDPRASEPLRQAVALDKRQAVRDAAGLALGQIASGVPTEVPAEPALGPGASTIQTPTQSLTPSSAKFSDVAPPIEEQVPPDPTPSFSSSPGFSGTP</sequence>
<accession>A0AAU7CG97</accession>
<feature type="region of interest" description="Disordered" evidence="2">
    <location>
        <begin position="64"/>
        <end position="90"/>
    </location>
</feature>
<dbReference type="RefSeq" id="WP_406697140.1">
    <property type="nucleotide sequence ID" value="NZ_CP155447.1"/>
</dbReference>
<evidence type="ECO:0000313" key="3">
    <source>
        <dbReference type="EMBL" id="XBH04384.1"/>
    </source>
</evidence>
<reference evidence="3" key="1">
    <citation type="submission" date="2024-05" db="EMBL/GenBank/DDBJ databases">
        <title>Planctomycetes of the genus Singulisphaera possess chitinolytic capabilities.</title>
        <authorList>
            <person name="Ivanova A."/>
        </authorList>
    </citation>
    <scope>NUCLEOTIDE SEQUENCE</scope>
    <source>
        <strain evidence="3">Ch08T</strain>
    </source>
</reference>
<dbReference type="InterPro" id="IPR004155">
    <property type="entry name" value="PBS_lyase_HEAT"/>
</dbReference>
<dbReference type="PROSITE" id="PS50077">
    <property type="entry name" value="HEAT_REPEAT"/>
    <property type="match status" value="1"/>
</dbReference>
<protein>
    <submittedName>
        <fullName evidence="3">HEAT repeat domain-containing protein</fullName>
    </submittedName>
</protein>
<feature type="compositionally biased region" description="Low complexity" evidence="2">
    <location>
        <begin position="338"/>
        <end position="350"/>
    </location>
</feature>
<feature type="region of interest" description="Disordered" evidence="2">
    <location>
        <begin position="293"/>
        <end position="350"/>
    </location>
</feature>
<dbReference type="GO" id="GO:0016491">
    <property type="term" value="F:oxidoreductase activity"/>
    <property type="evidence" value="ECO:0007669"/>
    <property type="project" value="TreeGrafter"/>
</dbReference>
<dbReference type="SUPFAM" id="SSF48371">
    <property type="entry name" value="ARM repeat"/>
    <property type="match status" value="1"/>
</dbReference>
<dbReference type="InterPro" id="IPR021133">
    <property type="entry name" value="HEAT_type_2"/>
</dbReference>
<evidence type="ECO:0000256" key="1">
    <source>
        <dbReference type="ARBA" id="ARBA00045876"/>
    </source>
</evidence>
<dbReference type="Gene3D" id="1.25.10.10">
    <property type="entry name" value="Leucine-rich Repeat Variant"/>
    <property type="match status" value="1"/>
</dbReference>
<dbReference type="AlphaFoldDB" id="A0AAU7CG97"/>
<comment type="function">
    <text evidence="1">Catalyzes the hydroxylation of the N(6)-(4-aminobutyl)-L-lysine intermediate produced by deoxyhypusine synthase/DHPS on a critical lysine of the eukaryotic translation initiation factor 5A/eIF-5A. This is the second step of the post-translational modification of that lysine into an unusual amino acid residue named hypusine. Hypusination is unique to mature eIF-5A factor and is essential for its function.</text>
</comment>
<proteinExistence type="predicted"/>
<dbReference type="InterPro" id="IPR016024">
    <property type="entry name" value="ARM-type_fold"/>
</dbReference>
<dbReference type="Pfam" id="PF13646">
    <property type="entry name" value="HEAT_2"/>
    <property type="match status" value="1"/>
</dbReference>
<feature type="compositionally biased region" description="Polar residues" evidence="2">
    <location>
        <begin position="305"/>
        <end position="320"/>
    </location>
</feature>
<dbReference type="InterPro" id="IPR011989">
    <property type="entry name" value="ARM-like"/>
</dbReference>
<dbReference type="PANTHER" id="PTHR12697:SF5">
    <property type="entry name" value="DEOXYHYPUSINE HYDROXYLASE"/>
    <property type="match status" value="1"/>
</dbReference>
<dbReference type="SMART" id="SM00567">
    <property type="entry name" value="EZ_HEAT"/>
    <property type="match status" value="2"/>
</dbReference>
<gene>
    <name evidence="3" type="ORF">V5E97_39745</name>
</gene>
<evidence type="ECO:0000256" key="2">
    <source>
        <dbReference type="SAM" id="MobiDB-lite"/>
    </source>
</evidence>
<name>A0AAU7CG97_9BACT</name>
<dbReference type="EMBL" id="CP155447">
    <property type="protein sequence ID" value="XBH04384.1"/>
    <property type="molecule type" value="Genomic_DNA"/>
</dbReference>
<organism evidence="3">
    <name type="scientific">Singulisphaera sp. Ch08</name>
    <dbReference type="NCBI Taxonomy" id="3120278"/>
    <lineage>
        <taxon>Bacteria</taxon>
        <taxon>Pseudomonadati</taxon>
        <taxon>Planctomycetota</taxon>
        <taxon>Planctomycetia</taxon>
        <taxon>Isosphaerales</taxon>
        <taxon>Isosphaeraceae</taxon>
        <taxon>Singulisphaera</taxon>
    </lineage>
</organism>